<comment type="similarity">
    <text evidence="1">Belongs to the peptidase S12 family.</text>
</comment>
<dbReference type="Proteomes" id="UP001218218">
    <property type="component" value="Unassembled WGS sequence"/>
</dbReference>
<protein>
    <submittedName>
        <fullName evidence="4">Beta-lactamase/transpeptidase-like protein</fullName>
    </submittedName>
</protein>
<evidence type="ECO:0000313" key="5">
    <source>
        <dbReference type="Proteomes" id="UP001218218"/>
    </source>
</evidence>
<dbReference type="InterPro" id="IPR050491">
    <property type="entry name" value="AmpC-like"/>
</dbReference>
<accession>A0AAD7ELQ8</accession>
<evidence type="ECO:0000313" key="4">
    <source>
        <dbReference type="EMBL" id="KAJ7337545.1"/>
    </source>
</evidence>
<reference evidence="4" key="1">
    <citation type="submission" date="2023-03" db="EMBL/GenBank/DDBJ databases">
        <title>Massive genome expansion in bonnet fungi (Mycena s.s.) driven by repeated elements and novel gene families across ecological guilds.</title>
        <authorList>
            <consortium name="Lawrence Berkeley National Laboratory"/>
            <person name="Harder C.B."/>
            <person name="Miyauchi S."/>
            <person name="Viragh M."/>
            <person name="Kuo A."/>
            <person name="Thoen E."/>
            <person name="Andreopoulos B."/>
            <person name="Lu D."/>
            <person name="Skrede I."/>
            <person name="Drula E."/>
            <person name="Henrissat B."/>
            <person name="Morin E."/>
            <person name="Kohler A."/>
            <person name="Barry K."/>
            <person name="LaButti K."/>
            <person name="Morin E."/>
            <person name="Salamov A."/>
            <person name="Lipzen A."/>
            <person name="Mereny Z."/>
            <person name="Hegedus B."/>
            <person name="Baldrian P."/>
            <person name="Stursova M."/>
            <person name="Weitz H."/>
            <person name="Taylor A."/>
            <person name="Grigoriev I.V."/>
            <person name="Nagy L.G."/>
            <person name="Martin F."/>
            <person name="Kauserud H."/>
        </authorList>
    </citation>
    <scope>NUCLEOTIDE SEQUENCE</scope>
    <source>
        <strain evidence="4">CBHHK002</strain>
    </source>
</reference>
<keyword evidence="2" id="KW-0732">Signal</keyword>
<dbReference type="AlphaFoldDB" id="A0AAD7ELQ8"/>
<feature type="chain" id="PRO_5042025557" evidence="2">
    <location>
        <begin position="19"/>
        <end position="599"/>
    </location>
</feature>
<gene>
    <name evidence="4" type="ORF">DFH08DRAFT_877100</name>
</gene>
<comment type="caution">
    <text evidence="4">The sequence shown here is derived from an EMBL/GenBank/DDBJ whole genome shotgun (WGS) entry which is preliminary data.</text>
</comment>
<organism evidence="4 5">
    <name type="scientific">Mycena albidolilacea</name>
    <dbReference type="NCBI Taxonomy" id="1033008"/>
    <lineage>
        <taxon>Eukaryota</taxon>
        <taxon>Fungi</taxon>
        <taxon>Dikarya</taxon>
        <taxon>Basidiomycota</taxon>
        <taxon>Agaricomycotina</taxon>
        <taxon>Agaricomycetes</taxon>
        <taxon>Agaricomycetidae</taxon>
        <taxon>Agaricales</taxon>
        <taxon>Marasmiineae</taxon>
        <taxon>Mycenaceae</taxon>
        <taxon>Mycena</taxon>
    </lineage>
</organism>
<dbReference type="EMBL" id="JARIHO010000029">
    <property type="protein sequence ID" value="KAJ7337545.1"/>
    <property type="molecule type" value="Genomic_DNA"/>
</dbReference>
<dbReference type="InterPro" id="IPR001466">
    <property type="entry name" value="Beta-lactam-related"/>
</dbReference>
<feature type="domain" description="Beta-lactamase-related" evidence="3">
    <location>
        <begin position="67"/>
        <end position="389"/>
    </location>
</feature>
<dbReference type="InterPro" id="IPR012338">
    <property type="entry name" value="Beta-lactam/transpept-like"/>
</dbReference>
<dbReference type="PANTHER" id="PTHR46825:SF15">
    <property type="entry name" value="BETA-LACTAMASE-RELATED DOMAIN-CONTAINING PROTEIN"/>
    <property type="match status" value="1"/>
</dbReference>
<evidence type="ECO:0000256" key="1">
    <source>
        <dbReference type="ARBA" id="ARBA00038215"/>
    </source>
</evidence>
<evidence type="ECO:0000256" key="2">
    <source>
        <dbReference type="SAM" id="SignalP"/>
    </source>
</evidence>
<feature type="signal peptide" evidence="2">
    <location>
        <begin position="1"/>
        <end position="18"/>
    </location>
</feature>
<name>A0AAD7ELQ8_9AGAR</name>
<dbReference type="Pfam" id="PF00144">
    <property type="entry name" value="Beta-lactamase"/>
    <property type="match status" value="1"/>
</dbReference>
<proteinExistence type="inferred from homology"/>
<dbReference type="SUPFAM" id="SSF56601">
    <property type="entry name" value="beta-lactamase/transpeptidase-like"/>
    <property type="match status" value="1"/>
</dbReference>
<dbReference type="Gene3D" id="3.40.710.10">
    <property type="entry name" value="DD-peptidase/beta-lactamase superfamily"/>
    <property type="match status" value="1"/>
</dbReference>
<dbReference type="PANTHER" id="PTHR46825">
    <property type="entry name" value="D-ALANYL-D-ALANINE-CARBOXYPEPTIDASE/ENDOPEPTIDASE AMPH"/>
    <property type="match status" value="1"/>
</dbReference>
<sequence length="599" mass="65569">MHFLLSTVVLHTAILCTAVSNPGQRPFSDDSRAKILNTRVNAAIISILKEFKTPGGVGVAVVQQSQDSGWRIETRGYGLAKVDGAMVTDDTLFAIGSNSKLFDVLATGLLISNETLSPRISWNTKIASVMPEWGLMDPVASSETTIQDAMSHRTGLPRHDFILHADVGTVSETIGRLRYLKPSTGFRELWQYNNFIYTVLSYFPPLLTGIPFETYVNDFILQPLGMNSTTYFSKTAADSGNLADGMARDGVNQIEDVFGLGRVRAYPFWSPNEGNPGSVISGPGGLISNAKNMAIWLQTLLSEGRNPVDGEIVIPEDVICRVAAGVTVVVPAAQFPELSPVVYGGGQMRGTYRGFEFIEHGGTVPGFKSQITRIPNQNFGVAVLSNDESFGFQIAEAVKFRIIDEVLDLEMIDWSARFKSLITAQFNERPIPTPRSPNPTLPSIAFSALAGTYRDPGYGILELCFISPENLIASASESCRQLIDEIPTILPATLDPHIPTLLARWKGFRITHVYLAHFEQNLFNLTSVLSIPTGNSSDKPYWVQKNSHPNFVAEFSFEGTVGVGLRGLWGPGEGVESPRGESVEDRAEVWFAKIDDDDR</sequence>
<evidence type="ECO:0000259" key="3">
    <source>
        <dbReference type="Pfam" id="PF00144"/>
    </source>
</evidence>
<keyword evidence="5" id="KW-1185">Reference proteome</keyword>